<evidence type="ECO:0000259" key="1">
    <source>
        <dbReference type="Pfam" id="PF03161"/>
    </source>
</evidence>
<sequence>MQSWLNSSPSFKAMIIGKLLGDGCITLQKGRKPRFQFTHRKKDYQWIYYCYSKLGKEIPLNPPKYKKVIDHRLKHGSSECYYVQSKTSDIITYLRAQWYPNSVKIIPFNHLMNYFNEQALAWWYMDDGHLKLNENIPEKIILSTDSFTIEENHMLIEFLQQKYSLQFHLDKQNRIILYNQFQIYYFLCLVTPYLHESMNRKFISSYNIQFNSPSRRTTIYLPSFYDLKYPTKEINNVLNKLNNIIGLYKNDLFYDTYFTVPFDQKETKGYQIVIYKENINNLEFMHRVTGLNYSKLTELCFSL</sequence>
<dbReference type="InterPro" id="IPR004860">
    <property type="entry name" value="LAGLIDADG_dom"/>
</dbReference>
<protein>
    <submittedName>
        <fullName evidence="2">Endonuclease</fullName>
    </submittedName>
</protein>
<keyword evidence="2" id="KW-0378">Hydrolase</keyword>
<keyword evidence="2" id="KW-0255">Endonuclease</keyword>
<accession>A0A6N8FHX0</accession>
<reference evidence="2 3" key="1">
    <citation type="submission" date="2019-11" db="EMBL/GenBank/DDBJ databases">
        <authorList>
            <person name="Li X."/>
        </authorList>
    </citation>
    <scope>NUCLEOTIDE SEQUENCE [LARGE SCALE GENOMIC DNA]</scope>
    <source>
        <strain evidence="2 3">L9</strain>
    </source>
</reference>
<dbReference type="GO" id="GO:0004519">
    <property type="term" value="F:endonuclease activity"/>
    <property type="evidence" value="ECO:0007669"/>
    <property type="project" value="UniProtKB-KW"/>
</dbReference>
<dbReference type="Gene3D" id="3.10.28.10">
    <property type="entry name" value="Homing endonucleases"/>
    <property type="match status" value="2"/>
</dbReference>
<name>A0A6N8FHX0_9BACI</name>
<organism evidence="2 3">
    <name type="scientific">Ornithinibacillus caprae</name>
    <dbReference type="NCBI Taxonomy" id="2678566"/>
    <lineage>
        <taxon>Bacteria</taxon>
        <taxon>Bacillati</taxon>
        <taxon>Bacillota</taxon>
        <taxon>Bacilli</taxon>
        <taxon>Bacillales</taxon>
        <taxon>Bacillaceae</taxon>
        <taxon>Ornithinibacillus</taxon>
    </lineage>
</organism>
<dbReference type="Pfam" id="PF03161">
    <property type="entry name" value="LAGLIDADG_2"/>
    <property type="match status" value="1"/>
</dbReference>
<dbReference type="SUPFAM" id="SSF55608">
    <property type="entry name" value="Homing endonucleases"/>
    <property type="match status" value="1"/>
</dbReference>
<dbReference type="InterPro" id="IPR027434">
    <property type="entry name" value="Homing_endonucl"/>
</dbReference>
<feature type="domain" description="Homing endonuclease LAGLIDADG" evidence="1">
    <location>
        <begin position="13"/>
        <end position="175"/>
    </location>
</feature>
<evidence type="ECO:0000313" key="3">
    <source>
        <dbReference type="Proteomes" id="UP000469125"/>
    </source>
</evidence>
<evidence type="ECO:0000313" key="2">
    <source>
        <dbReference type="EMBL" id="MUK89033.1"/>
    </source>
</evidence>
<dbReference type="Proteomes" id="UP000469125">
    <property type="component" value="Unassembled WGS sequence"/>
</dbReference>
<dbReference type="EMBL" id="WOCA01000008">
    <property type="protein sequence ID" value="MUK89033.1"/>
    <property type="molecule type" value="Genomic_DNA"/>
</dbReference>
<gene>
    <name evidence="2" type="ORF">GMD78_11680</name>
</gene>
<proteinExistence type="predicted"/>
<keyword evidence="3" id="KW-1185">Reference proteome</keyword>
<keyword evidence="2" id="KW-0540">Nuclease</keyword>
<dbReference type="AlphaFoldDB" id="A0A6N8FHX0"/>
<comment type="caution">
    <text evidence="2">The sequence shown here is derived from an EMBL/GenBank/DDBJ whole genome shotgun (WGS) entry which is preliminary data.</text>
</comment>
<dbReference type="RefSeq" id="WP_155669003.1">
    <property type="nucleotide sequence ID" value="NZ_WOCA01000008.1"/>
</dbReference>